<protein>
    <submittedName>
        <fullName evidence="3">FecR domain-containing protein</fullName>
    </submittedName>
</protein>
<proteinExistence type="predicted"/>
<organism evidence="3">
    <name type="scientific">Pedobacter sp. KACC 23697</name>
    <dbReference type="NCBI Taxonomy" id="3149230"/>
    <lineage>
        <taxon>Bacteria</taxon>
        <taxon>Pseudomonadati</taxon>
        <taxon>Bacteroidota</taxon>
        <taxon>Sphingobacteriia</taxon>
        <taxon>Sphingobacteriales</taxon>
        <taxon>Sphingobacteriaceae</taxon>
        <taxon>Pedobacter</taxon>
    </lineage>
</organism>
<sequence>MEKQPSNKQLFDRFIANKSNARELEMLFAYFEHAGHAELEGLIKDEFDLKNQSFDEEDALRLEAVHARLTEKLFAKPQNRVLKFISTARLIRNAAAVVVILSAGLLVTRQLSKTEQVVPGVAKAFLHFNGKNDTLRAKKAGLLYQHGGVTVSTQSNGTVVFMAVDADSATAVKLNTITTPNGGVFKVTLSDGSMVMLNAGSKLTFPAGFRGPERKVYVEGEAFFRVAKNAEKPFIVQVRGNEIKVLGTQFNVSSYPETDGVETTLLEGSVSITNAAGNNVLLKPNQQAISSYGHLSLKDVAAGDFNAWTKGEFLFNDVPLSVVMQKLARWYNVEVQPASMPSKNLYMRISRKADIKEVLEMIAKATDLQFDLKGNQIVFKKE</sequence>
<dbReference type="InterPro" id="IPR006860">
    <property type="entry name" value="FecR"/>
</dbReference>
<dbReference type="Pfam" id="PF16344">
    <property type="entry name" value="FecR_C"/>
    <property type="match status" value="1"/>
</dbReference>
<dbReference type="Gene3D" id="3.55.50.30">
    <property type="match status" value="1"/>
</dbReference>
<accession>A0AAU7K5X5</accession>
<dbReference type="GO" id="GO:0016989">
    <property type="term" value="F:sigma factor antagonist activity"/>
    <property type="evidence" value="ECO:0007669"/>
    <property type="project" value="TreeGrafter"/>
</dbReference>
<dbReference type="EMBL" id="CP157485">
    <property type="protein sequence ID" value="XBO48106.1"/>
    <property type="molecule type" value="Genomic_DNA"/>
</dbReference>
<dbReference type="PANTHER" id="PTHR30273:SF2">
    <property type="entry name" value="PROTEIN FECR"/>
    <property type="match status" value="1"/>
</dbReference>
<dbReference type="Gene3D" id="2.60.120.1440">
    <property type="match status" value="1"/>
</dbReference>
<reference evidence="3" key="1">
    <citation type="submission" date="2024-05" db="EMBL/GenBank/DDBJ databases">
        <authorList>
            <person name="Kim S."/>
            <person name="Heo J."/>
            <person name="Choi H."/>
            <person name="Choi Y."/>
            <person name="Kwon S.-W."/>
            <person name="Kim Y."/>
        </authorList>
    </citation>
    <scope>NUCLEOTIDE SEQUENCE</scope>
    <source>
        <strain evidence="3">KACC 23697</strain>
    </source>
</reference>
<dbReference type="InterPro" id="IPR012373">
    <property type="entry name" value="Ferrdict_sens_TM"/>
</dbReference>
<name>A0AAU7K5X5_9SPHI</name>
<dbReference type="InterPro" id="IPR032508">
    <property type="entry name" value="FecR_C"/>
</dbReference>
<dbReference type="Pfam" id="PF04773">
    <property type="entry name" value="FecR"/>
    <property type="match status" value="1"/>
</dbReference>
<feature type="domain" description="Protein FecR C-terminal" evidence="2">
    <location>
        <begin position="312"/>
        <end position="378"/>
    </location>
</feature>
<dbReference type="PANTHER" id="PTHR30273">
    <property type="entry name" value="PERIPLASMIC SIGNAL SENSOR AND SIGMA FACTOR ACTIVATOR FECR-RELATED"/>
    <property type="match status" value="1"/>
</dbReference>
<dbReference type="RefSeq" id="WP_406825495.1">
    <property type="nucleotide sequence ID" value="NZ_CP157485.1"/>
</dbReference>
<evidence type="ECO:0000259" key="2">
    <source>
        <dbReference type="Pfam" id="PF16344"/>
    </source>
</evidence>
<evidence type="ECO:0000313" key="3">
    <source>
        <dbReference type="EMBL" id="XBO48106.1"/>
    </source>
</evidence>
<gene>
    <name evidence="3" type="ORF">ABEG20_00650</name>
</gene>
<feature type="domain" description="FecR protein" evidence="1">
    <location>
        <begin position="176"/>
        <end position="270"/>
    </location>
</feature>
<dbReference type="AlphaFoldDB" id="A0AAU7K5X5"/>
<evidence type="ECO:0000259" key="1">
    <source>
        <dbReference type="Pfam" id="PF04773"/>
    </source>
</evidence>